<accession>A0A8D9DKW6</accession>
<name>A0A8D9DKW6_BRACM</name>
<feature type="compositionally biased region" description="Polar residues" evidence="1">
    <location>
        <begin position="7"/>
        <end position="22"/>
    </location>
</feature>
<evidence type="ECO:0000313" key="2">
    <source>
        <dbReference type="EMBL" id="CAG7875183.1"/>
    </source>
</evidence>
<organism evidence="2 3">
    <name type="scientific">Brassica campestris</name>
    <name type="common">Field mustard</name>
    <dbReference type="NCBI Taxonomy" id="3711"/>
    <lineage>
        <taxon>Eukaryota</taxon>
        <taxon>Viridiplantae</taxon>
        <taxon>Streptophyta</taxon>
        <taxon>Embryophyta</taxon>
        <taxon>Tracheophyta</taxon>
        <taxon>Spermatophyta</taxon>
        <taxon>Magnoliopsida</taxon>
        <taxon>eudicotyledons</taxon>
        <taxon>Gunneridae</taxon>
        <taxon>Pentapetalae</taxon>
        <taxon>rosids</taxon>
        <taxon>malvids</taxon>
        <taxon>Brassicales</taxon>
        <taxon>Brassicaceae</taxon>
        <taxon>Brassiceae</taxon>
        <taxon>Brassica</taxon>
    </lineage>
</organism>
<dbReference type="EMBL" id="LS974621">
    <property type="protein sequence ID" value="CAG7875183.1"/>
    <property type="molecule type" value="Genomic_DNA"/>
</dbReference>
<protein>
    <submittedName>
        <fullName evidence="2">Uncharacterized protein</fullName>
    </submittedName>
</protein>
<sequence length="101" mass="11167">MGDRRANSSAGDQRENSGNQAWDTHFMMLETKVFQIAEAMQQEKLQEGDFQVESYMSVGSSHCCRSTPSTEHRSTPFGQSVGSSEKVRCIGVGNISMTPLF</sequence>
<reference evidence="2 3" key="1">
    <citation type="submission" date="2021-07" db="EMBL/GenBank/DDBJ databases">
        <authorList>
            <consortium name="Genoscope - CEA"/>
            <person name="William W."/>
        </authorList>
    </citation>
    <scope>NUCLEOTIDE SEQUENCE [LARGE SCALE GENOMIC DNA]</scope>
</reference>
<gene>
    <name evidence="2" type="ORF">BRAPAZ1V2_A05P17040.2</name>
</gene>
<evidence type="ECO:0000256" key="1">
    <source>
        <dbReference type="SAM" id="MobiDB-lite"/>
    </source>
</evidence>
<feature type="region of interest" description="Disordered" evidence="1">
    <location>
        <begin position="1"/>
        <end position="22"/>
    </location>
</feature>
<evidence type="ECO:0000313" key="3">
    <source>
        <dbReference type="Proteomes" id="UP000694005"/>
    </source>
</evidence>
<dbReference type="AlphaFoldDB" id="A0A8D9DKW6"/>
<dbReference type="Gramene" id="A05p17040.2_BraZ1">
    <property type="protein sequence ID" value="A05p17040.2_BraZ1.CDS"/>
    <property type="gene ID" value="A05g17040.2_BraZ1"/>
</dbReference>
<dbReference type="Proteomes" id="UP000694005">
    <property type="component" value="Chromosome A05"/>
</dbReference>
<proteinExistence type="predicted"/>
<feature type="region of interest" description="Disordered" evidence="1">
    <location>
        <begin position="61"/>
        <end position="81"/>
    </location>
</feature>